<proteinExistence type="predicted"/>
<dbReference type="RefSeq" id="WP_125349930.1">
    <property type="nucleotide sequence ID" value="NZ_RHPN01000016.1"/>
</dbReference>
<evidence type="ECO:0000313" key="2">
    <source>
        <dbReference type="Proteomes" id="UP000267844"/>
    </source>
</evidence>
<dbReference type="EMBL" id="RHPO01000016">
    <property type="protein sequence ID" value="RRT91352.1"/>
    <property type="molecule type" value="Genomic_DNA"/>
</dbReference>
<accession>A0A3R8TPI2</accession>
<reference evidence="1 2" key="1">
    <citation type="submission" date="2018-10" db="EMBL/GenBank/DDBJ databases">
        <title>Transmission dynamics of multidrug resistant bacteria on intensive care unit surfaces.</title>
        <authorList>
            <person name="D'Souza A.W."/>
            <person name="Potter R.F."/>
            <person name="Wallace M."/>
            <person name="Shupe A."/>
            <person name="Patel S."/>
            <person name="Sun S."/>
            <person name="Gul D."/>
            <person name="Kwon J.H."/>
            <person name="Andleeb S."/>
            <person name="Burnham C.-A.D."/>
            <person name="Dantas G."/>
        </authorList>
    </citation>
    <scope>NUCLEOTIDE SEQUENCE [LARGE SCALE GENOMIC DNA]</scope>
    <source>
        <strain evidence="1 2">WF_348</strain>
    </source>
</reference>
<dbReference type="Proteomes" id="UP000267844">
    <property type="component" value="Unassembled WGS sequence"/>
</dbReference>
<name>A0A3R8TPI2_9FLAO</name>
<gene>
    <name evidence="1" type="ORF">EGI89_08955</name>
</gene>
<sequence>MNNESLSDKLIEVTKKSFFYSGGIRYFDKNYSDYFYIDTEIDNEAEFYCKISNIEMALDILELTYNKLKINNFERDLTKGQFLSYLMRKNISPDSILYLNYIKTPSINI</sequence>
<dbReference type="AlphaFoldDB" id="A0A3R8TPI2"/>
<organism evidence="1 2">
    <name type="scientific">Empedobacter falsenii</name>
    <dbReference type="NCBI Taxonomy" id="343874"/>
    <lineage>
        <taxon>Bacteria</taxon>
        <taxon>Pseudomonadati</taxon>
        <taxon>Bacteroidota</taxon>
        <taxon>Flavobacteriia</taxon>
        <taxon>Flavobacteriales</taxon>
        <taxon>Weeksellaceae</taxon>
        <taxon>Empedobacter</taxon>
    </lineage>
</organism>
<comment type="caution">
    <text evidence="1">The sequence shown here is derived from an EMBL/GenBank/DDBJ whole genome shotgun (WGS) entry which is preliminary data.</text>
</comment>
<protein>
    <submittedName>
        <fullName evidence="1">Uncharacterized protein</fullName>
    </submittedName>
</protein>
<evidence type="ECO:0000313" key="1">
    <source>
        <dbReference type="EMBL" id="RRT91352.1"/>
    </source>
</evidence>